<organism evidence="2 3">
    <name type="scientific">Microvirga aerilata</name>
    <dbReference type="NCBI Taxonomy" id="670292"/>
    <lineage>
        <taxon>Bacteria</taxon>
        <taxon>Pseudomonadati</taxon>
        <taxon>Pseudomonadota</taxon>
        <taxon>Alphaproteobacteria</taxon>
        <taxon>Hyphomicrobiales</taxon>
        <taxon>Methylobacteriaceae</taxon>
        <taxon>Microvirga</taxon>
    </lineage>
</organism>
<evidence type="ECO:0000313" key="2">
    <source>
        <dbReference type="EMBL" id="MBL0403878.1"/>
    </source>
</evidence>
<evidence type="ECO:0000313" key="3">
    <source>
        <dbReference type="Proteomes" id="UP000605848"/>
    </source>
</evidence>
<accession>A0A936Z683</accession>
<sequence>MALQTKPEPETNLMICAFCQQDVTEPCHSIQEMQQRAETHIDRCEDAFERQGGGNRPQRAPSTDIQSGGRKN</sequence>
<evidence type="ECO:0000256" key="1">
    <source>
        <dbReference type="SAM" id="MobiDB-lite"/>
    </source>
</evidence>
<gene>
    <name evidence="2" type="ORF">JKG68_07880</name>
</gene>
<comment type="caution">
    <text evidence="2">The sequence shown here is derived from an EMBL/GenBank/DDBJ whole genome shotgun (WGS) entry which is preliminary data.</text>
</comment>
<dbReference type="EMBL" id="JAEQMY010000008">
    <property type="protein sequence ID" value="MBL0403878.1"/>
    <property type="molecule type" value="Genomic_DNA"/>
</dbReference>
<dbReference type="RefSeq" id="WP_202057782.1">
    <property type="nucleotide sequence ID" value="NZ_JAEQMY010000008.1"/>
</dbReference>
<keyword evidence="3" id="KW-1185">Reference proteome</keyword>
<dbReference type="AlphaFoldDB" id="A0A936Z683"/>
<protein>
    <submittedName>
        <fullName evidence="2">Uncharacterized protein</fullName>
    </submittedName>
</protein>
<reference evidence="2" key="1">
    <citation type="submission" date="2021-01" db="EMBL/GenBank/DDBJ databases">
        <title>Microvirga sp.</title>
        <authorList>
            <person name="Kim M.K."/>
        </authorList>
    </citation>
    <scope>NUCLEOTIDE SEQUENCE</scope>
    <source>
        <strain evidence="2">5420S-16</strain>
    </source>
</reference>
<proteinExistence type="predicted"/>
<feature type="region of interest" description="Disordered" evidence="1">
    <location>
        <begin position="47"/>
        <end position="72"/>
    </location>
</feature>
<dbReference type="Proteomes" id="UP000605848">
    <property type="component" value="Unassembled WGS sequence"/>
</dbReference>
<name>A0A936Z683_9HYPH</name>